<protein>
    <submittedName>
        <fullName evidence="2">Uncharacterized protein</fullName>
    </submittedName>
</protein>
<comment type="caution">
    <text evidence="2">The sequence shown here is derived from an EMBL/GenBank/DDBJ whole genome shotgun (WGS) entry which is preliminary data.</text>
</comment>
<keyword evidence="3" id="KW-1185">Reference proteome</keyword>
<dbReference type="Proteomes" id="UP000244174">
    <property type="component" value="Unassembled WGS sequence"/>
</dbReference>
<name>A0A2T6AEE5_9FLAO</name>
<organism evidence="2 3">
    <name type="scientific">Christiangramia gaetbulicola</name>
    <dbReference type="NCBI Taxonomy" id="703340"/>
    <lineage>
        <taxon>Bacteria</taxon>
        <taxon>Pseudomonadati</taxon>
        <taxon>Bacteroidota</taxon>
        <taxon>Flavobacteriia</taxon>
        <taxon>Flavobacteriales</taxon>
        <taxon>Flavobacteriaceae</taxon>
        <taxon>Christiangramia</taxon>
    </lineage>
</organism>
<keyword evidence="1" id="KW-0812">Transmembrane</keyword>
<evidence type="ECO:0000256" key="1">
    <source>
        <dbReference type="SAM" id="Phobius"/>
    </source>
</evidence>
<dbReference type="AlphaFoldDB" id="A0A2T6AEE5"/>
<feature type="transmembrane region" description="Helical" evidence="1">
    <location>
        <begin position="47"/>
        <end position="73"/>
    </location>
</feature>
<gene>
    <name evidence="2" type="ORF">C8P64_2606</name>
</gene>
<proteinExistence type="predicted"/>
<evidence type="ECO:0000313" key="2">
    <source>
        <dbReference type="EMBL" id="PTX42187.1"/>
    </source>
</evidence>
<evidence type="ECO:0000313" key="3">
    <source>
        <dbReference type="Proteomes" id="UP000244174"/>
    </source>
</evidence>
<feature type="transmembrane region" description="Helical" evidence="1">
    <location>
        <begin position="15"/>
        <end position="35"/>
    </location>
</feature>
<keyword evidence="1" id="KW-1133">Transmembrane helix</keyword>
<keyword evidence="1" id="KW-0472">Membrane</keyword>
<sequence>MTNYFQNNLIDFFTGWPYILLISVLLGFFFYGLFGKIWKNRIPKVPFAALCSIILSPLIYQGILIAFFSLIFYEYHPERDFNKESWNEEIQNRHEMSTDLVENDILIGKSKAEIIEMLGSPNSSQKSDQDTITTWQFNLGNEGHAMGWKFYTLIIKFEEDRARKIEIEELID</sequence>
<dbReference type="EMBL" id="QBKQ01000003">
    <property type="protein sequence ID" value="PTX42187.1"/>
    <property type="molecule type" value="Genomic_DNA"/>
</dbReference>
<reference evidence="2 3" key="1">
    <citation type="submission" date="2018-04" db="EMBL/GenBank/DDBJ databases">
        <title>Genomic Encyclopedia of Archaeal and Bacterial Type Strains, Phase II (KMG-II): from individual species to whole genera.</title>
        <authorList>
            <person name="Goeker M."/>
        </authorList>
    </citation>
    <scope>NUCLEOTIDE SEQUENCE [LARGE SCALE GENOMIC DNA]</scope>
    <source>
        <strain evidence="2 3">DSM 23082</strain>
    </source>
</reference>
<accession>A0A2T6AEE5</accession>